<feature type="domain" description="OB" evidence="10">
    <location>
        <begin position="946"/>
        <end position="1020"/>
    </location>
</feature>
<dbReference type="Pfam" id="PF07733">
    <property type="entry name" value="DNA_pol3_alpha"/>
    <property type="match status" value="1"/>
</dbReference>
<sequence>MTHVYTKMHTSADLLKSTIRLEQLIPFLQEQKTQACAIVNSKLYGLLPFCRALQQANIHAVVGLSINIQWQELQIPLVLYAKTQEGYQHLLKISSAVSIREDEVLPWKWLKGYAAGCIALLSSNDIMEIGHWTEAASALKALFGQHLFMGVARPAGMIAETEQDCVTWCKNESVPLVASQSCYFLRPEDHFAYEVVRAIDTGEKCTDTKVSALQGYFVPTQSEWSTWFADRPEWLEASAAMLASCTAKIPNMPVQMPKFPVPIGETAENLLVKEAFTGLTMRFNEHEIPPAYKERLQYELEIICSMGFADYFLIVADFMQYAKENQILTGPGRGSSAGSLVAYSLSITQVDPLAYGLIFERFLNPERISLPDIDIDFVDNKRQKVIQYVAHKYGKANVAQIITFGTLSAKAVARDVARALGFEAETLEKISKLIPNKPGMTLQKAVAESQGLQGWIAEDEKHRRWLEVALKLEGLPRNSSTHAAGVVLAPSPLVNTMPIEKGHDDIYCTQWPMGDVEACGLVKMDFLGLRNLTILEQIRWSIYKARGPWIEFERIPMQDEKTFQLLQRGDTLGIFQLESEGMKQALRDIKPTHFLDIVAVNALYRPGPMDFIPIYAKRKSGQELVVMPHPVLEPILQETFGVIVYQEQIMQIASIMAGFSMGQADLLRRAVSKKNRQVLEEQRAVFVNGAMKQGYDIHIAEEVYALIVRFADYGFPKSHAVAYSVISYQMAYLKAHYPKSFYAALLSNATGNVEKIQQLVNEAKEQGIIFYPPSLKHSTKYFTVENDGIRYSLSGIKGVPHPLIEMVKAIQQSNVEALNNLFDLAVALSAQHFKPKVIESLIFAGALDYLEKDRAVLIKTVEAALKHAELLRPTVEIDWASATAFSFGKPKYMQAQEMTQKEKLMHEKEVLGFYISAHPVTEERAFWPDANVTCRELKHTRDGSYVKVIGLIEEIKKIRTKRGEQMAFAQLQDEYGTVSITLFPQVFQLVQDFLKEDEILYIEGTVERRFGKAQVKVKHAQTTKKI</sequence>
<feature type="domain" description="PHP" evidence="11">
    <location>
        <begin position="7"/>
        <end position="135"/>
    </location>
</feature>
<reference evidence="15 16" key="1">
    <citation type="submission" date="2019-11" db="EMBL/GenBank/DDBJ databases">
        <title>Whole Genome Sequencing and Comparative Genomic Analyses of Lysinibacillus pakistanensis LZH-9, a Halotolerant Strain with Excellent COD Removal Capability.</title>
        <authorList>
            <person name="Zhou H."/>
        </authorList>
    </citation>
    <scope>NUCLEOTIDE SEQUENCE [LARGE SCALE GENOMIC DNA]</scope>
    <source>
        <strain evidence="15 16">LZH-9</strain>
    </source>
</reference>
<dbReference type="InterPro" id="IPR004365">
    <property type="entry name" value="NA-bd_OB_tRNA"/>
</dbReference>
<dbReference type="NCBIfam" id="NF004226">
    <property type="entry name" value="PRK05673.1"/>
    <property type="match status" value="1"/>
</dbReference>
<evidence type="ECO:0000256" key="7">
    <source>
        <dbReference type="ARBA" id="ARBA00022932"/>
    </source>
</evidence>
<evidence type="ECO:0000256" key="2">
    <source>
        <dbReference type="ARBA" id="ARBA00009496"/>
    </source>
</evidence>
<evidence type="ECO:0000259" key="13">
    <source>
        <dbReference type="Pfam" id="PF14579"/>
    </source>
</evidence>
<evidence type="ECO:0000259" key="10">
    <source>
        <dbReference type="Pfam" id="PF01336"/>
    </source>
</evidence>
<dbReference type="SUPFAM" id="SSF50249">
    <property type="entry name" value="Nucleic acid-binding proteins"/>
    <property type="match status" value="1"/>
</dbReference>
<evidence type="ECO:0000259" key="14">
    <source>
        <dbReference type="Pfam" id="PF17657"/>
    </source>
</evidence>
<evidence type="ECO:0000259" key="11">
    <source>
        <dbReference type="Pfam" id="PF02811"/>
    </source>
</evidence>
<evidence type="ECO:0000256" key="4">
    <source>
        <dbReference type="ARBA" id="ARBA00022679"/>
    </source>
</evidence>
<gene>
    <name evidence="15" type="primary">dnaE</name>
    <name evidence="15" type="ORF">GDS87_17995</name>
</gene>
<comment type="catalytic activity">
    <reaction evidence="9">
        <text>DNA(n) + a 2'-deoxyribonucleoside 5'-triphosphate = DNA(n+1) + diphosphate</text>
        <dbReference type="Rhea" id="RHEA:22508"/>
        <dbReference type="Rhea" id="RHEA-COMP:17339"/>
        <dbReference type="Rhea" id="RHEA-COMP:17340"/>
        <dbReference type="ChEBI" id="CHEBI:33019"/>
        <dbReference type="ChEBI" id="CHEBI:61560"/>
        <dbReference type="ChEBI" id="CHEBI:173112"/>
        <dbReference type="EC" id="2.7.7.7"/>
    </reaction>
</comment>
<dbReference type="InterPro" id="IPR011708">
    <property type="entry name" value="DNA_pol3_alpha_NTPase_dom"/>
</dbReference>
<dbReference type="Gene3D" id="1.10.150.870">
    <property type="match status" value="1"/>
</dbReference>
<keyword evidence="6" id="KW-0235">DNA replication</keyword>
<accession>A0ABX6DDB4</accession>
<dbReference type="InterPro" id="IPR041931">
    <property type="entry name" value="DNA_pol3_alpha_thumb_dom"/>
</dbReference>
<feature type="domain" description="Bacterial DNA polymerase III alpha subunit NTPase" evidence="12">
    <location>
        <begin position="271"/>
        <end position="528"/>
    </location>
</feature>
<feature type="domain" description="DNA polymerase III alpha subunit finger" evidence="14">
    <location>
        <begin position="531"/>
        <end position="694"/>
    </location>
</feature>
<dbReference type="EMBL" id="CP045835">
    <property type="protein sequence ID" value="QGG52707.1"/>
    <property type="molecule type" value="Genomic_DNA"/>
</dbReference>
<name>A0ABX6DDB4_9BACI</name>
<proteinExistence type="inferred from homology"/>
<evidence type="ECO:0000256" key="9">
    <source>
        <dbReference type="ARBA" id="ARBA00049244"/>
    </source>
</evidence>
<evidence type="ECO:0000256" key="5">
    <source>
        <dbReference type="ARBA" id="ARBA00022695"/>
    </source>
</evidence>
<evidence type="ECO:0000256" key="3">
    <source>
        <dbReference type="ARBA" id="ARBA00012417"/>
    </source>
</evidence>
<evidence type="ECO:0000256" key="1">
    <source>
        <dbReference type="ARBA" id="ARBA00004496"/>
    </source>
</evidence>
<dbReference type="CDD" id="cd07431">
    <property type="entry name" value="PHP_PolIIIA"/>
    <property type="match status" value="1"/>
</dbReference>
<dbReference type="CDD" id="cd04485">
    <property type="entry name" value="DnaE_OBF"/>
    <property type="match status" value="1"/>
</dbReference>
<comment type="function">
    <text evidence="8">DNA polymerase III is a complex, multichain enzyme responsible for most of the replicative synthesis in bacteria. This DNA polymerase also exhibits 3' to 5' exonuclease activity. The alpha chain is the DNA polymerase.</text>
</comment>
<comment type="similarity">
    <text evidence="2">Belongs to the DNA polymerase type-C family. DnaE subfamily.</text>
</comment>
<dbReference type="Pfam" id="PF02811">
    <property type="entry name" value="PHP"/>
    <property type="match status" value="1"/>
</dbReference>
<dbReference type="Gene3D" id="1.10.10.1600">
    <property type="entry name" value="Bacterial DNA polymerase III alpha subunit, thumb domain"/>
    <property type="match status" value="1"/>
</dbReference>
<evidence type="ECO:0000313" key="15">
    <source>
        <dbReference type="EMBL" id="QGG52707.1"/>
    </source>
</evidence>
<keyword evidence="16" id="KW-1185">Reference proteome</keyword>
<dbReference type="Gene3D" id="3.20.20.140">
    <property type="entry name" value="Metal-dependent hydrolases"/>
    <property type="match status" value="1"/>
</dbReference>
<dbReference type="EC" id="2.7.7.7" evidence="3"/>
<dbReference type="Pfam" id="PF14579">
    <property type="entry name" value="HHH_6"/>
    <property type="match status" value="1"/>
</dbReference>
<dbReference type="Pfam" id="PF17657">
    <property type="entry name" value="DNA_pol3_finger"/>
    <property type="match status" value="1"/>
</dbReference>
<dbReference type="InterPro" id="IPR004013">
    <property type="entry name" value="PHP_dom"/>
</dbReference>
<evidence type="ECO:0000259" key="12">
    <source>
        <dbReference type="Pfam" id="PF07733"/>
    </source>
</evidence>
<dbReference type="RefSeq" id="WP_369593502.1">
    <property type="nucleotide sequence ID" value="NZ_CP045835.1"/>
</dbReference>
<keyword evidence="5 15" id="KW-0548">Nucleotidyltransferase</keyword>
<dbReference type="InterPro" id="IPR029460">
    <property type="entry name" value="DNAPol_HHH"/>
</dbReference>
<dbReference type="InterPro" id="IPR004805">
    <property type="entry name" value="DnaE2/DnaE/PolC"/>
</dbReference>
<dbReference type="Gene3D" id="2.40.50.140">
    <property type="entry name" value="Nucleic acid-binding proteins"/>
    <property type="match status" value="1"/>
</dbReference>
<dbReference type="PANTHER" id="PTHR32294:SF0">
    <property type="entry name" value="DNA POLYMERASE III SUBUNIT ALPHA"/>
    <property type="match status" value="1"/>
</dbReference>
<keyword evidence="7" id="KW-0239">DNA-directed DNA polymerase</keyword>
<dbReference type="InterPro" id="IPR012340">
    <property type="entry name" value="NA-bd_OB-fold"/>
</dbReference>
<feature type="domain" description="DNA polymerase helix-hairpin-helix motif" evidence="13">
    <location>
        <begin position="767"/>
        <end position="855"/>
    </location>
</feature>
<evidence type="ECO:0000313" key="16">
    <source>
        <dbReference type="Proteomes" id="UP000373269"/>
    </source>
</evidence>
<protein>
    <recommendedName>
        <fullName evidence="3">DNA-directed DNA polymerase</fullName>
        <ecNumber evidence="3">2.7.7.7</ecNumber>
    </recommendedName>
</protein>
<dbReference type="Pfam" id="PF01336">
    <property type="entry name" value="tRNA_anti-codon"/>
    <property type="match status" value="1"/>
</dbReference>
<dbReference type="Proteomes" id="UP000373269">
    <property type="component" value="Chromosome"/>
</dbReference>
<dbReference type="PANTHER" id="PTHR32294">
    <property type="entry name" value="DNA POLYMERASE III SUBUNIT ALPHA"/>
    <property type="match status" value="1"/>
</dbReference>
<organism evidence="15 16">
    <name type="scientific">Lysinibacillus pakistanensis</name>
    <dbReference type="NCBI Taxonomy" id="759811"/>
    <lineage>
        <taxon>Bacteria</taxon>
        <taxon>Bacillati</taxon>
        <taxon>Bacillota</taxon>
        <taxon>Bacilli</taxon>
        <taxon>Bacillales</taxon>
        <taxon>Bacillaceae</taxon>
        <taxon>Lysinibacillus</taxon>
    </lineage>
</organism>
<dbReference type="InterPro" id="IPR040982">
    <property type="entry name" value="DNA_pol3_finger"/>
</dbReference>
<dbReference type="NCBIfam" id="TIGR00594">
    <property type="entry name" value="polc"/>
    <property type="match status" value="1"/>
</dbReference>
<comment type="subcellular location">
    <subcellularLocation>
        <location evidence="1">Cytoplasm</location>
    </subcellularLocation>
</comment>
<evidence type="ECO:0000256" key="8">
    <source>
        <dbReference type="ARBA" id="ARBA00025611"/>
    </source>
</evidence>
<dbReference type="GO" id="GO:0003887">
    <property type="term" value="F:DNA-directed DNA polymerase activity"/>
    <property type="evidence" value="ECO:0007669"/>
    <property type="project" value="UniProtKB-EC"/>
</dbReference>
<keyword evidence="4 15" id="KW-0808">Transferase</keyword>
<evidence type="ECO:0000256" key="6">
    <source>
        <dbReference type="ARBA" id="ARBA00022705"/>
    </source>
</evidence>